<feature type="compositionally biased region" description="Polar residues" evidence="1">
    <location>
        <begin position="1"/>
        <end position="14"/>
    </location>
</feature>
<name>A0A0M3J0Q2_ANISI</name>
<gene>
    <name evidence="2" type="ORF">ASIM_LOCUS985</name>
</gene>
<sequence length="79" mass="9136">MASSDPQKNISKPGNDSEEEEEDYVPAPRPHRYVYKYHRVGSRKLNSQLRSFCWYQSLLPLQSAQYEVSDTLTVRSISA</sequence>
<accession>A0A0M3J0Q2</accession>
<evidence type="ECO:0000313" key="4">
    <source>
        <dbReference type="WBParaSite" id="ASIM_0000109301-mRNA-1"/>
    </source>
</evidence>
<keyword evidence="3" id="KW-1185">Reference proteome</keyword>
<dbReference type="WBParaSite" id="ASIM_0000109301-mRNA-1">
    <property type="protein sequence ID" value="ASIM_0000109301-mRNA-1"/>
    <property type="gene ID" value="ASIM_0000109301"/>
</dbReference>
<evidence type="ECO:0000313" key="2">
    <source>
        <dbReference type="EMBL" id="VDK18297.1"/>
    </source>
</evidence>
<dbReference type="EMBL" id="UYRR01000897">
    <property type="protein sequence ID" value="VDK18297.1"/>
    <property type="molecule type" value="Genomic_DNA"/>
</dbReference>
<organism evidence="4">
    <name type="scientific">Anisakis simplex</name>
    <name type="common">Herring worm</name>
    <dbReference type="NCBI Taxonomy" id="6269"/>
    <lineage>
        <taxon>Eukaryota</taxon>
        <taxon>Metazoa</taxon>
        <taxon>Ecdysozoa</taxon>
        <taxon>Nematoda</taxon>
        <taxon>Chromadorea</taxon>
        <taxon>Rhabditida</taxon>
        <taxon>Spirurina</taxon>
        <taxon>Ascaridomorpha</taxon>
        <taxon>Ascaridoidea</taxon>
        <taxon>Anisakidae</taxon>
        <taxon>Anisakis</taxon>
        <taxon>Anisakis simplex complex</taxon>
    </lineage>
</organism>
<evidence type="ECO:0000256" key="1">
    <source>
        <dbReference type="SAM" id="MobiDB-lite"/>
    </source>
</evidence>
<protein>
    <submittedName>
        <fullName evidence="2 4">Uncharacterized protein</fullName>
    </submittedName>
</protein>
<dbReference type="AlphaFoldDB" id="A0A0M3J0Q2"/>
<proteinExistence type="predicted"/>
<evidence type="ECO:0000313" key="3">
    <source>
        <dbReference type="Proteomes" id="UP000267096"/>
    </source>
</evidence>
<dbReference type="Proteomes" id="UP000267096">
    <property type="component" value="Unassembled WGS sequence"/>
</dbReference>
<reference evidence="2 3" key="2">
    <citation type="submission" date="2018-11" db="EMBL/GenBank/DDBJ databases">
        <authorList>
            <consortium name="Pathogen Informatics"/>
        </authorList>
    </citation>
    <scope>NUCLEOTIDE SEQUENCE [LARGE SCALE GENOMIC DNA]</scope>
</reference>
<feature type="region of interest" description="Disordered" evidence="1">
    <location>
        <begin position="1"/>
        <end position="28"/>
    </location>
</feature>
<reference evidence="4" key="1">
    <citation type="submission" date="2017-02" db="UniProtKB">
        <authorList>
            <consortium name="WormBaseParasite"/>
        </authorList>
    </citation>
    <scope>IDENTIFICATION</scope>
</reference>